<keyword evidence="2" id="KW-1185">Reference proteome</keyword>
<evidence type="ECO:0000313" key="1">
    <source>
        <dbReference type="EMBL" id="KAJ8348644.1"/>
    </source>
</evidence>
<comment type="caution">
    <text evidence="1">The sequence shown here is derived from an EMBL/GenBank/DDBJ whole genome shotgun (WGS) entry which is preliminary data.</text>
</comment>
<dbReference type="Proteomes" id="UP001152622">
    <property type="component" value="Chromosome 10"/>
</dbReference>
<protein>
    <submittedName>
        <fullName evidence="1">Uncharacterized protein</fullName>
    </submittedName>
</protein>
<dbReference type="AlphaFoldDB" id="A0A9Q1IQP7"/>
<accession>A0A9Q1IQP7</accession>
<evidence type="ECO:0000313" key="2">
    <source>
        <dbReference type="Proteomes" id="UP001152622"/>
    </source>
</evidence>
<proteinExistence type="predicted"/>
<name>A0A9Q1IQP7_SYNKA</name>
<reference evidence="1" key="1">
    <citation type="journal article" date="2023" name="Science">
        <title>Genome structures resolve the early diversification of teleost fishes.</title>
        <authorList>
            <person name="Parey E."/>
            <person name="Louis A."/>
            <person name="Montfort J."/>
            <person name="Bouchez O."/>
            <person name="Roques C."/>
            <person name="Iampietro C."/>
            <person name="Lluch J."/>
            <person name="Castinel A."/>
            <person name="Donnadieu C."/>
            <person name="Desvignes T."/>
            <person name="Floi Bucao C."/>
            <person name="Jouanno E."/>
            <person name="Wen M."/>
            <person name="Mejri S."/>
            <person name="Dirks R."/>
            <person name="Jansen H."/>
            <person name="Henkel C."/>
            <person name="Chen W.J."/>
            <person name="Zahm M."/>
            <person name="Cabau C."/>
            <person name="Klopp C."/>
            <person name="Thompson A.W."/>
            <person name="Robinson-Rechavi M."/>
            <person name="Braasch I."/>
            <person name="Lecointre G."/>
            <person name="Bobe J."/>
            <person name="Postlethwait J.H."/>
            <person name="Berthelot C."/>
            <person name="Roest Crollius H."/>
            <person name="Guiguen Y."/>
        </authorList>
    </citation>
    <scope>NUCLEOTIDE SEQUENCE</scope>
    <source>
        <strain evidence="1">WJC10195</strain>
    </source>
</reference>
<organism evidence="1 2">
    <name type="scientific">Synaphobranchus kaupii</name>
    <name type="common">Kaup's arrowtooth eel</name>
    <dbReference type="NCBI Taxonomy" id="118154"/>
    <lineage>
        <taxon>Eukaryota</taxon>
        <taxon>Metazoa</taxon>
        <taxon>Chordata</taxon>
        <taxon>Craniata</taxon>
        <taxon>Vertebrata</taxon>
        <taxon>Euteleostomi</taxon>
        <taxon>Actinopterygii</taxon>
        <taxon>Neopterygii</taxon>
        <taxon>Teleostei</taxon>
        <taxon>Anguilliformes</taxon>
        <taxon>Synaphobranchidae</taxon>
        <taxon>Synaphobranchus</taxon>
    </lineage>
</organism>
<dbReference type="EMBL" id="JAINUF010000010">
    <property type="protein sequence ID" value="KAJ8348644.1"/>
    <property type="molecule type" value="Genomic_DNA"/>
</dbReference>
<gene>
    <name evidence="1" type="ORF">SKAU_G00272330</name>
</gene>
<sequence>MKIHIHRVWCAGSAPVRRRRLCRCLSTPLRSPRIPHLWVVFLCVTRSNTYYTPEIGVRLITVMKSEHPVVLYR</sequence>